<dbReference type="KEGG" id="bmq:BMQ_3637"/>
<organism evidence="2 3">
    <name type="scientific">Priestia megaterium (strain ATCC 12872 / QMB1551)</name>
    <name type="common">Bacillus megaterium</name>
    <dbReference type="NCBI Taxonomy" id="545693"/>
    <lineage>
        <taxon>Bacteria</taxon>
        <taxon>Bacillati</taxon>
        <taxon>Bacillota</taxon>
        <taxon>Bacilli</taxon>
        <taxon>Bacillales</taxon>
        <taxon>Bacillaceae</taxon>
        <taxon>Priestia</taxon>
    </lineage>
</organism>
<keyword evidence="1" id="KW-0812">Transmembrane</keyword>
<name>D5E1S1_PRIM1</name>
<feature type="transmembrane region" description="Helical" evidence="1">
    <location>
        <begin position="49"/>
        <end position="69"/>
    </location>
</feature>
<reference evidence="2 3" key="1">
    <citation type="journal article" date="2011" name="J. Bacteriol.">
        <title>Genome sequences of the biotechnologically important Bacillus megaterium strains QM B1551 and DSM319.</title>
        <authorList>
            <person name="Eppinger M."/>
            <person name="Bunk B."/>
            <person name="Johns M.A."/>
            <person name="Edirisinghe J.N."/>
            <person name="Kutumbaka K.K."/>
            <person name="Koenig S.S."/>
            <person name="Huot Creasy H."/>
            <person name="Rosovitz M.J."/>
            <person name="Riley D.R."/>
            <person name="Daugherty S."/>
            <person name="Martin M."/>
            <person name="Elbourne L.D."/>
            <person name="Paulsen I."/>
            <person name="Biedendieck R."/>
            <person name="Braun C."/>
            <person name="Grayburn S."/>
            <person name="Dhingra S."/>
            <person name="Lukyanchuk V."/>
            <person name="Ball B."/>
            <person name="Ul-Qamar R."/>
            <person name="Seibel J."/>
            <person name="Bremer E."/>
            <person name="Jahn D."/>
            <person name="Ravel J."/>
            <person name="Vary P.S."/>
        </authorList>
    </citation>
    <scope>NUCLEOTIDE SEQUENCE [LARGE SCALE GENOMIC DNA]</scope>
    <source>
        <strain evidence="3">ATCC 12872 / QMB1551</strain>
    </source>
</reference>
<keyword evidence="1" id="KW-1133">Transmembrane helix</keyword>
<evidence type="ECO:0000313" key="2">
    <source>
        <dbReference type="EMBL" id="ADE70650.1"/>
    </source>
</evidence>
<dbReference type="RefSeq" id="WP_013058324.1">
    <property type="nucleotide sequence ID" value="NC_014019.1"/>
</dbReference>
<evidence type="ECO:0000313" key="3">
    <source>
        <dbReference type="Proteomes" id="UP000000935"/>
    </source>
</evidence>
<gene>
    <name evidence="2" type="ordered locus">BMQ_3637</name>
</gene>
<dbReference type="Proteomes" id="UP000000935">
    <property type="component" value="Chromosome"/>
</dbReference>
<dbReference type="EMBL" id="CP001983">
    <property type="protein sequence ID" value="ADE70650.1"/>
    <property type="molecule type" value="Genomic_DNA"/>
</dbReference>
<dbReference type="AlphaFoldDB" id="D5E1S1"/>
<keyword evidence="3" id="KW-1185">Reference proteome</keyword>
<sequence>MKKIVDERLTFLNLQHIKITYIVQTLGVLLILGHDFLEGGLEKMKANPLWVVFILSSVVYSYLSLSISVEHEKEIKRPFRSFLLSLFVLLVIGSITAYLTSVTSGFNWSDGVLFGGIIL</sequence>
<accession>D5E1S1</accession>
<evidence type="ECO:0000256" key="1">
    <source>
        <dbReference type="SAM" id="Phobius"/>
    </source>
</evidence>
<keyword evidence="1" id="KW-0472">Membrane</keyword>
<dbReference type="eggNOG" id="ENOG5032U2P">
    <property type="taxonomic scope" value="Bacteria"/>
</dbReference>
<proteinExistence type="predicted"/>
<feature type="transmembrane region" description="Helical" evidence="1">
    <location>
        <begin position="81"/>
        <end position="100"/>
    </location>
</feature>
<dbReference type="HOGENOM" id="CLU_124293_0_0_9"/>
<protein>
    <submittedName>
        <fullName evidence="2">Uncharacterized protein</fullName>
    </submittedName>
</protein>
<feature type="transmembrane region" description="Helical" evidence="1">
    <location>
        <begin position="21"/>
        <end position="37"/>
    </location>
</feature>